<dbReference type="EMBL" id="CP027059">
    <property type="protein sequence ID" value="UQZ87591.1"/>
    <property type="molecule type" value="Genomic_DNA"/>
</dbReference>
<reference evidence="1" key="1">
    <citation type="submission" date="2018-02" db="EMBL/GenBank/DDBJ databases">
        <authorList>
            <person name="Kim S.-K."/>
            <person name="Jung H.-I."/>
            <person name="Lee S.-W."/>
        </authorList>
    </citation>
    <scope>NUCLEOTIDE SEQUENCE</scope>
    <source>
        <strain evidence="1">SK3146</strain>
    </source>
</reference>
<evidence type="ECO:0000313" key="1">
    <source>
        <dbReference type="EMBL" id="UQZ87591.1"/>
    </source>
</evidence>
<evidence type="ECO:0008006" key="3">
    <source>
        <dbReference type="Google" id="ProtNLM"/>
    </source>
</evidence>
<keyword evidence="2" id="KW-1185">Reference proteome</keyword>
<gene>
    <name evidence="1" type="ORF">SK3146_06893</name>
</gene>
<reference evidence="1" key="2">
    <citation type="journal article" date="2021" name="J Anim Sci Technol">
        <title>Complete genome sequence of Paenibacillus konkukensis sp. nov. SK3146 as a potential probiotic strain.</title>
        <authorList>
            <person name="Jung H.I."/>
            <person name="Park S."/>
            <person name="Niu K.M."/>
            <person name="Lee S.W."/>
            <person name="Kothari D."/>
            <person name="Yi K.J."/>
            <person name="Kim S.K."/>
        </authorList>
    </citation>
    <scope>NUCLEOTIDE SEQUENCE</scope>
    <source>
        <strain evidence="1">SK3146</strain>
    </source>
</reference>
<organism evidence="1 2">
    <name type="scientific">Paenibacillus konkukensis</name>
    <dbReference type="NCBI Taxonomy" id="2020716"/>
    <lineage>
        <taxon>Bacteria</taxon>
        <taxon>Bacillati</taxon>
        <taxon>Bacillota</taxon>
        <taxon>Bacilli</taxon>
        <taxon>Bacillales</taxon>
        <taxon>Paenibacillaceae</taxon>
        <taxon>Paenibacillus</taxon>
    </lineage>
</organism>
<protein>
    <recommendedName>
        <fullName evidence="3">DUF4303 domain-containing protein</fullName>
    </recommendedName>
</protein>
<proteinExistence type="predicted"/>
<name>A0ABY4RZ56_9BACL</name>
<accession>A0ABY4RZ56</accession>
<dbReference type="Proteomes" id="UP001057134">
    <property type="component" value="Chromosome"/>
</dbReference>
<sequence>MSSYDIHIGRLINGRRGYDGQGRFWVCLPDQQIVETDDIVNYRGRFVSSKEIEDLLYHFCLDCIREFSETENNRDVYTFSIYTDATHGGFIVYMNNLAELHKSVQAAYDKSRSNYPERNRTMEQIYHDYQFSEGDYSFMYDGIPEPLENILNVYYCVSLEQPYNLRIDTPYIFDKSIVDSQLYMIAMEVIRRLQDDFQGLNRTDNFIAYVSSADGDGGDYLTLGSLIRKCVPTDRLYEAMPLLKEKDDALKQRIDSVKEKSIEEQYQYWMSSISGGEFSDFSLFPFWRTGYQAYELLLELGHSILPAVTEQLKTEEDPDIRYVLEALYEDIRSQS</sequence>
<dbReference type="RefSeq" id="WP_249863039.1">
    <property type="nucleotide sequence ID" value="NZ_CP027059.1"/>
</dbReference>
<evidence type="ECO:0000313" key="2">
    <source>
        <dbReference type="Proteomes" id="UP001057134"/>
    </source>
</evidence>